<sequence>MFARLFVTVAFFGVTVALTCDAPLGPCGDGCNSGDLVCINNADCCHLRDVHGGEPDPDPDCKDKINPQTHVSDCPKMANYCNNPAYHDVMEDQCPKTCGYCGGPGPAPNTCQDLINPKTGYSDCPQRKAYCDNPLMTEQCPRTCNRCPQ</sequence>
<dbReference type="PROSITE" id="PS51670">
    <property type="entry name" value="SHKT"/>
    <property type="match status" value="2"/>
</dbReference>
<dbReference type="PANTHER" id="PTHR46219:SF15">
    <property type="entry name" value="SHKT DOMAIN-CONTAINING PROTEIN"/>
    <property type="match status" value="1"/>
</dbReference>
<dbReference type="SMART" id="SM00254">
    <property type="entry name" value="ShKT"/>
    <property type="match status" value="2"/>
</dbReference>
<dbReference type="InterPro" id="IPR003582">
    <property type="entry name" value="ShKT_dom"/>
</dbReference>
<evidence type="ECO:0000256" key="3">
    <source>
        <dbReference type="PROSITE-ProRule" id="PRU01005"/>
    </source>
</evidence>
<keyword evidence="7" id="KW-1185">Reference proteome</keyword>
<feature type="domain" description="ShKT" evidence="5">
    <location>
        <begin position="111"/>
        <end position="147"/>
    </location>
</feature>
<evidence type="ECO:0000256" key="2">
    <source>
        <dbReference type="ARBA" id="ARBA00023157"/>
    </source>
</evidence>
<accession>A0AA36G2W8</accession>
<feature type="domain" description="ShKT" evidence="5">
    <location>
        <begin position="61"/>
        <end position="101"/>
    </location>
</feature>
<feature type="signal peptide" evidence="4">
    <location>
        <begin position="1"/>
        <end position="17"/>
    </location>
</feature>
<evidence type="ECO:0000313" key="6">
    <source>
        <dbReference type="EMBL" id="CAJ0573913.1"/>
    </source>
</evidence>
<comment type="caution">
    <text evidence="3">Lacks conserved residue(s) required for the propagation of feature annotation.</text>
</comment>
<keyword evidence="1 4" id="KW-0732">Signal</keyword>
<name>A0AA36G2W8_9BILA</name>
<dbReference type="PANTHER" id="PTHR46219">
    <property type="entry name" value="PROTEIN CBG11138"/>
    <property type="match status" value="1"/>
</dbReference>
<feature type="chain" id="PRO_5041255546" description="ShKT domain-containing protein" evidence="4">
    <location>
        <begin position="18"/>
        <end position="149"/>
    </location>
</feature>
<organism evidence="6 7">
    <name type="scientific">Mesorhabditis spiculigera</name>
    <dbReference type="NCBI Taxonomy" id="96644"/>
    <lineage>
        <taxon>Eukaryota</taxon>
        <taxon>Metazoa</taxon>
        <taxon>Ecdysozoa</taxon>
        <taxon>Nematoda</taxon>
        <taxon>Chromadorea</taxon>
        <taxon>Rhabditida</taxon>
        <taxon>Rhabditina</taxon>
        <taxon>Rhabditomorpha</taxon>
        <taxon>Rhabditoidea</taxon>
        <taxon>Rhabditidae</taxon>
        <taxon>Mesorhabditinae</taxon>
        <taxon>Mesorhabditis</taxon>
    </lineage>
</organism>
<dbReference type="Proteomes" id="UP001177023">
    <property type="component" value="Unassembled WGS sequence"/>
</dbReference>
<proteinExistence type="predicted"/>
<evidence type="ECO:0000256" key="4">
    <source>
        <dbReference type="SAM" id="SignalP"/>
    </source>
</evidence>
<protein>
    <recommendedName>
        <fullName evidence="5">ShKT domain-containing protein</fullName>
    </recommendedName>
</protein>
<feature type="disulfide bond" evidence="3">
    <location>
        <begin position="131"/>
        <end position="144"/>
    </location>
</feature>
<dbReference type="EMBL" id="CATQJA010002625">
    <property type="protein sequence ID" value="CAJ0573913.1"/>
    <property type="molecule type" value="Genomic_DNA"/>
</dbReference>
<dbReference type="Pfam" id="PF01549">
    <property type="entry name" value="ShK"/>
    <property type="match status" value="2"/>
</dbReference>
<evidence type="ECO:0000313" key="7">
    <source>
        <dbReference type="Proteomes" id="UP001177023"/>
    </source>
</evidence>
<keyword evidence="2 3" id="KW-1015">Disulfide bond</keyword>
<reference evidence="6" key="1">
    <citation type="submission" date="2023-06" db="EMBL/GenBank/DDBJ databases">
        <authorList>
            <person name="Delattre M."/>
        </authorList>
    </citation>
    <scope>NUCLEOTIDE SEQUENCE</scope>
    <source>
        <strain evidence="6">AF72</strain>
    </source>
</reference>
<comment type="caution">
    <text evidence="6">The sequence shown here is derived from an EMBL/GenBank/DDBJ whole genome shotgun (WGS) entry which is preliminary data.</text>
</comment>
<gene>
    <name evidence="6" type="ORF">MSPICULIGERA_LOCUS12257</name>
</gene>
<dbReference type="AlphaFoldDB" id="A0AA36G2W8"/>
<dbReference type="FunFam" id="1.10.10.1940:FF:000002">
    <property type="entry name" value="PHAryngeal gland Toxin-related"/>
    <property type="match status" value="1"/>
</dbReference>
<dbReference type="Gene3D" id="1.10.10.1870">
    <property type="entry name" value="ShTK domain-like"/>
    <property type="match status" value="2"/>
</dbReference>
<evidence type="ECO:0000256" key="1">
    <source>
        <dbReference type="ARBA" id="ARBA00022729"/>
    </source>
</evidence>
<evidence type="ECO:0000259" key="5">
    <source>
        <dbReference type="PROSITE" id="PS51670"/>
    </source>
</evidence>
<feature type="non-terminal residue" evidence="6">
    <location>
        <position position="149"/>
    </location>
</feature>